<comment type="caution">
    <text evidence="1">The sequence shown here is derived from an EMBL/GenBank/DDBJ whole genome shotgun (WGS) entry which is preliminary data.</text>
</comment>
<evidence type="ECO:0000313" key="1">
    <source>
        <dbReference type="EMBL" id="MCY4744135.1"/>
    </source>
</evidence>
<dbReference type="EMBL" id="JAPPUY010000001">
    <property type="protein sequence ID" value="MCY4744135.1"/>
    <property type="molecule type" value="Genomic_DNA"/>
</dbReference>
<accession>A0ACC6C6X4</accession>
<name>A0ACC6C6X4_9BURK</name>
<gene>
    <name evidence="1" type="ORF">NYO99_04050</name>
</gene>
<dbReference type="Proteomes" id="UP001076464">
    <property type="component" value="Unassembled WGS sequence"/>
</dbReference>
<keyword evidence="2" id="KW-1185">Reference proteome</keyword>
<proteinExistence type="predicted"/>
<organism evidence="1 2">
    <name type="scientific">Roseateles hydrophilus</name>
    <dbReference type="NCBI Taxonomy" id="2975054"/>
    <lineage>
        <taxon>Bacteria</taxon>
        <taxon>Pseudomonadati</taxon>
        <taxon>Pseudomonadota</taxon>
        <taxon>Betaproteobacteria</taxon>
        <taxon>Burkholderiales</taxon>
        <taxon>Sphaerotilaceae</taxon>
        <taxon>Roseateles</taxon>
    </lineage>
</organism>
<protein>
    <submittedName>
        <fullName evidence="1">Recombinase family protein</fullName>
    </submittedName>
</protein>
<evidence type="ECO:0000313" key="2">
    <source>
        <dbReference type="Proteomes" id="UP001076464"/>
    </source>
</evidence>
<reference evidence="1" key="1">
    <citation type="submission" date="2022-08" db="EMBL/GenBank/DDBJ databases">
        <title>Genome sequencing of Pelomonas sp. UHG3.</title>
        <authorList>
            <person name="So Y."/>
        </authorList>
    </citation>
    <scope>NUCLEOTIDE SEQUENCE</scope>
    <source>
        <strain evidence="1">UHG3</strain>
    </source>
</reference>
<sequence length="245" mass="26270">MKTTTTSRKFVGYYRVSTAKQGRSGLGLEAQRELVRQFLTGSTGFPPIVEFVEEESGRNDKRPALAAALAACRVHRATLIIAKLDRLSRNQRFLMELVDSGVDVQFCDLPQIPPGAAGRFMLQQMASVAELEAGLISERTRAALRAKVARDGQWDRKASHHLRPGVGQSAATAAVKAAANARAADLACHIQTLQARGITSLNAIAQQLDAEGIATARGGQWTATAVRRVLERAPSRGSVNAAADN</sequence>